<dbReference type="PANTHER" id="PTHR35562:SF2">
    <property type="entry name" value="DNA ENDONUCLEASE SMRA-RELATED"/>
    <property type="match status" value="1"/>
</dbReference>
<dbReference type="OrthoDB" id="9808881at2"/>
<dbReference type="InterPro" id="IPR036063">
    <property type="entry name" value="Smr_dom_sf"/>
</dbReference>
<keyword evidence="3" id="KW-0378">Hydrolase</keyword>
<reference evidence="4" key="1">
    <citation type="submission" date="2016-10" db="EMBL/GenBank/DDBJ databases">
        <authorList>
            <person name="Varghese N."/>
            <person name="Submissions S."/>
        </authorList>
    </citation>
    <scope>NUCLEOTIDE SEQUENCE [LARGE SCALE GENOMIC DNA]</scope>
    <source>
        <strain evidence="4">DSM 7165</strain>
    </source>
</reference>
<feature type="compositionally biased region" description="Polar residues" evidence="1">
    <location>
        <begin position="50"/>
        <end position="60"/>
    </location>
</feature>
<dbReference type="EMBL" id="FNYH01000001">
    <property type="protein sequence ID" value="SEI42558.1"/>
    <property type="molecule type" value="Genomic_DNA"/>
</dbReference>
<dbReference type="GO" id="GO:0004520">
    <property type="term" value="F:DNA endonuclease activity"/>
    <property type="evidence" value="ECO:0007669"/>
    <property type="project" value="TreeGrafter"/>
</dbReference>
<evidence type="ECO:0000313" key="3">
    <source>
        <dbReference type="EMBL" id="SEI42558.1"/>
    </source>
</evidence>
<dbReference type="Pfam" id="PF01713">
    <property type="entry name" value="Smr"/>
    <property type="match status" value="1"/>
</dbReference>
<dbReference type="InterPro" id="IPR002625">
    <property type="entry name" value="Smr_dom"/>
</dbReference>
<organism evidence="3 4">
    <name type="scientific">Allopseudospirillum japonicum</name>
    <dbReference type="NCBI Taxonomy" id="64971"/>
    <lineage>
        <taxon>Bacteria</taxon>
        <taxon>Pseudomonadati</taxon>
        <taxon>Pseudomonadota</taxon>
        <taxon>Gammaproteobacteria</taxon>
        <taxon>Oceanospirillales</taxon>
        <taxon>Oceanospirillaceae</taxon>
        <taxon>Allopseudospirillum</taxon>
    </lineage>
</organism>
<evidence type="ECO:0000313" key="4">
    <source>
        <dbReference type="Proteomes" id="UP000242999"/>
    </source>
</evidence>
<feature type="compositionally biased region" description="Basic and acidic residues" evidence="1">
    <location>
        <begin position="31"/>
        <end position="43"/>
    </location>
</feature>
<keyword evidence="4" id="KW-1185">Reference proteome</keyword>
<dbReference type="Gene3D" id="3.30.1370.110">
    <property type="match status" value="1"/>
</dbReference>
<keyword evidence="3" id="KW-0540">Nuclease</keyword>
<dbReference type="SMART" id="SM00463">
    <property type="entry name" value="SMR"/>
    <property type="match status" value="1"/>
</dbReference>
<dbReference type="PROSITE" id="PS50828">
    <property type="entry name" value="SMR"/>
    <property type="match status" value="1"/>
</dbReference>
<accession>A0A1H6QFW0</accession>
<dbReference type="RefSeq" id="WP_093308326.1">
    <property type="nucleotide sequence ID" value="NZ_FNYH01000001.1"/>
</dbReference>
<evidence type="ECO:0000259" key="2">
    <source>
        <dbReference type="PROSITE" id="PS50828"/>
    </source>
</evidence>
<proteinExistence type="predicted"/>
<dbReference type="AlphaFoldDB" id="A0A1H6QFW0"/>
<gene>
    <name evidence="3" type="ORF">SAMN05421831_101464</name>
</gene>
<protein>
    <submittedName>
        <fullName evidence="3">DNA-nicking endonuclease, Smr domain</fullName>
    </submittedName>
</protein>
<sequence length="207" mass="23474">MKTSTSSTSKRASKVATCDELALFRQALDGVKPHKETRADVHSQGRARVQQKQQDPNYQQRRQAAQATFEQQVQSQLNEGEVPAVTPSEYLSFSVPDLPYRTLQQLKRGQIAWEQGLDLHGYTLESARQEVDAFLQDAKRYKYRCVLIVHGKSYSDGMERSPVIKAHVNTWLRQCPQVLAFTSAQARDGGTGAVYVLLRTRQDQTQY</sequence>
<feature type="region of interest" description="Disordered" evidence="1">
    <location>
        <begin position="29"/>
        <end position="60"/>
    </location>
</feature>
<dbReference type="STRING" id="64971.SAMN05421831_101464"/>
<dbReference type="SUPFAM" id="SSF160443">
    <property type="entry name" value="SMR domain-like"/>
    <property type="match status" value="1"/>
</dbReference>
<dbReference type="Proteomes" id="UP000242999">
    <property type="component" value="Unassembled WGS sequence"/>
</dbReference>
<keyword evidence="3" id="KW-0255">Endonuclease</keyword>
<evidence type="ECO:0000256" key="1">
    <source>
        <dbReference type="SAM" id="MobiDB-lite"/>
    </source>
</evidence>
<name>A0A1H6QFW0_9GAMM</name>
<dbReference type="PANTHER" id="PTHR35562">
    <property type="entry name" value="DNA ENDONUCLEASE SMRA-RELATED"/>
    <property type="match status" value="1"/>
</dbReference>
<feature type="domain" description="Smr" evidence="2">
    <location>
        <begin position="117"/>
        <end position="199"/>
    </location>
</feature>